<sequence length="101" mass="11254">MAARRKSGSRYAAIFFYLETRQRRNEAAKRCSSSHGETLLLEEKGGRGAGARRIGGESRLLFLLGRNRALGLRLFAPPTGQRERNGGRGRAISPYNRFEGD</sequence>
<feature type="non-terminal residue" evidence="2">
    <location>
        <position position="1"/>
    </location>
</feature>
<dbReference type="EMBL" id="AZIM01000726">
    <property type="protein sequence ID" value="ETE69638.1"/>
    <property type="molecule type" value="Genomic_DNA"/>
</dbReference>
<proteinExistence type="predicted"/>
<accession>V8P6J6</accession>
<protein>
    <submittedName>
        <fullName evidence="2">Uncharacterized protein</fullName>
    </submittedName>
</protein>
<feature type="region of interest" description="Disordered" evidence="1">
    <location>
        <begin position="77"/>
        <end position="101"/>
    </location>
</feature>
<evidence type="ECO:0000313" key="3">
    <source>
        <dbReference type="Proteomes" id="UP000018936"/>
    </source>
</evidence>
<organism evidence="2 3">
    <name type="scientific">Ophiophagus hannah</name>
    <name type="common">King cobra</name>
    <name type="synonym">Naja hannah</name>
    <dbReference type="NCBI Taxonomy" id="8665"/>
    <lineage>
        <taxon>Eukaryota</taxon>
        <taxon>Metazoa</taxon>
        <taxon>Chordata</taxon>
        <taxon>Craniata</taxon>
        <taxon>Vertebrata</taxon>
        <taxon>Euteleostomi</taxon>
        <taxon>Lepidosauria</taxon>
        <taxon>Squamata</taxon>
        <taxon>Bifurcata</taxon>
        <taxon>Unidentata</taxon>
        <taxon>Episquamata</taxon>
        <taxon>Toxicofera</taxon>
        <taxon>Serpentes</taxon>
        <taxon>Colubroidea</taxon>
        <taxon>Elapidae</taxon>
        <taxon>Elapinae</taxon>
        <taxon>Ophiophagus</taxon>
    </lineage>
</organism>
<keyword evidence="3" id="KW-1185">Reference proteome</keyword>
<reference evidence="2 3" key="1">
    <citation type="journal article" date="2013" name="Proc. Natl. Acad. Sci. U.S.A.">
        <title>The king cobra genome reveals dynamic gene evolution and adaptation in the snake venom system.</title>
        <authorList>
            <person name="Vonk F.J."/>
            <person name="Casewell N.R."/>
            <person name="Henkel C.V."/>
            <person name="Heimberg A.M."/>
            <person name="Jansen H.J."/>
            <person name="McCleary R.J."/>
            <person name="Kerkkamp H.M."/>
            <person name="Vos R.A."/>
            <person name="Guerreiro I."/>
            <person name="Calvete J.J."/>
            <person name="Wuster W."/>
            <person name="Woods A.E."/>
            <person name="Logan J.M."/>
            <person name="Harrison R.A."/>
            <person name="Castoe T.A."/>
            <person name="de Koning A.P."/>
            <person name="Pollock D.D."/>
            <person name="Yandell M."/>
            <person name="Calderon D."/>
            <person name="Renjifo C."/>
            <person name="Currier R.B."/>
            <person name="Salgado D."/>
            <person name="Pla D."/>
            <person name="Sanz L."/>
            <person name="Hyder A.S."/>
            <person name="Ribeiro J.M."/>
            <person name="Arntzen J.W."/>
            <person name="van den Thillart G.E."/>
            <person name="Boetzer M."/>
            <person name="Pirovano W."/>
            <person name="Dirks R.P."/>
            <person name="Spaink H.P."/>
            <person name="Duboule D."/>
            <person name="McGlinn E."/>
            <person name="Kini R.M."/>
            <person name="Richardson M.K."/>
        </authorList>
    </citation>
    <scope>NUCLEOTIDE SEQUENCE</scope>
    <source>
        <tissue evidence="2">Blood</tissue>
    </source>
</reference>
<evidence type="ECO:0000313" key="2">
    <source>
        <dbReference type="EMBL" id="ETE69638.1"/>
    </source>
</evidence>
<evidence type="ECO:0000256" key="1">
    <source>
        <dbReference type="SAM" id="MobiDB-lite"/>
    </source>
</evidence>
<gene>
    <name evidence="2" type="ORF">L345_04573</name>
</gene>
<comment type="caution">
    <text evidence="2">The sequence shown here is derived from an EMBL/GenBank/DDBJ whole genome shotgun (WGS) entry which is preliminary data.</text>
</comment>
<dbReference type="Proteomes" id="UP000018936">
    <property type="component" value="Unassembled WGS sequence"/>
</dbReference>
<dbReference type="AlphaFoldDB" id="V8P6J6"/>
<name>V8P6J6_OPHHA</name>